<gene>
    <name evidence="1" type="ORF">Golax_005313</name>
</gene>
<dbReference type="Proteomes" id="UP000593574">
    <property type="component" value="Unassembled WGS sequence"/>
</dbReference>
<name>A0A7J9A1S2_9ROSI</name>
<reference evidence="1 2" key="1">
    <citation type="journal article" date="2019" name="Genome Biol. Evol.">
        <title>Insights into the evolution of the New World diploid cottons (Gossypium, subgenus Houzingenia) based on genome sequencing.</title>
        <authorList>
            <person name="Grover C.E."/>
            <person name="Arick M.A. 2nd"/>
            <person name="Thrash A."/>
            <person name="Conover J.L."/>
            <person name="Sanders W.S."/>
            <person name="Peterson D.G."/>
            <person name="Frelichowski J.E."/>
            <person name="Scheffler J.A."/>
            <person name="Scheffler B.E."/>
            <person name="Wendel J.F."/>
        </authorList>
    </citation>
    <scope>NUCLEOTIDE SEQUENCE [LARGE SCALE GENOMIC DNA]</scope>
    <source>
        <strain evidence="1">4</strain>
        <tissue evidence="1">Leaf</tissue>
    </source>
</reference>
<protein>
    <submittedName>
        <fullName evidence="1">Uncharacterized protein</fullName>
    </submittedName>
</protein>
<accession>A0A7J9A1S2</accession>
<evidence type="ECO:0000313" key="1">
    <source>
        <dbReference type="EMBL" id="MBA0717499.1"/>
    </source>
</evidence>
<organism evidence="1 2">
    <name type="scientific">Gossypium laxum</name>
    <dbReference type="NCBI Taxonomy" id="34288"/>
    <lineage>
        <taxon>Eukaryota</taxon>
        <taxon>Viridiplantae</taxon>
        <taxon>Streptophyta</taxon>
        <taxon>Embryophyta</taxon>
        <taxon>Tracheophyta</taxon>
        <taxon>Spermatophyta</taxon>
        <taxon>Magnoliopsida</taxon>
        <taxon>eudicotyledons</taxon>
        <taxon>Gunneridae</taxon>
        <taxon>Pentapetalae</taxon>
        <taxon>rosids</taxon>
        <taxon>malvids</taxon>
        <taxon>Malvales</taxon>
        <taxon>Malvaceae</taxon>
        <taxon>Malvoideae</taxon>
        <taxon>Gossypium</taxon>
    </lineage>
</organism>
<dbReference type="AlphaFoldDB" id="A0A7J9A1S2"/>
<sequence length="37" mass="4267">MEDELADLHLEDAKEKAFRGDLKDSTDDLQFCLMGYC</sequence>
<comment type="caution">
    <text evidence="1">The sequence shown here is derived from an EMBL/GenBank/DDBJ whole genome shotgun (WGS) entry which is preliminary data.</text>
</comment>
<dbReference type="EMBL" id="JABEZV010000008">
    <property type="protein sequence ID" value="MBA0717499.1"/>
    <property type="molecule type" value="Genomic_DNA"/>
</dbReference>
<evidence type="ECO:0000313" key="2">
    <source>
        <dbReference type="Proteomes" id="UP000593574"/>
    </source>
</evidence>
<proteinExistence type="predicted"/>
<keyword evidence="2" id="KW-1185">Reference proteome</keyword>